<gene>
    <name evidence="2" type="ORF">PCASD_07012</name>
</gene>
<evidence type="ECO:0000256" key="1">
    <source>
        <dbReference type="SAM" id="MobiDB-lite"/>
    </source>
</evidence>
<dbReference type="AlphaFoldDB" id="A0A2N5UZM3"/>
<feature type="region of interest" description="Disordered" evidence="1">
    <location>
        <begin position="195"/>
        <end position="214"/>
    </location>
</feature>
<feature type="compositionally biased region" description="Polar residues" evidence="1">
    <location>
        <begin position="284"/>
        <end position="295"/>
    </location>
</feature>
<evidence type="ECO:0000313" key="2">
    <source>
        <dbReference type="EMBL" id="PLW43218.1"/>
    </source>
</evidence>
<proteinExistence type="predicted"/>
<feature type="region of interest" description="Disordered" evidence="1">
    <location>
        <begin position="1"/>
        <end position="78"/>
    </location>
</feature>
<sequence length="312" mass="34841">MATRTVSNPPVTRESTDLSIPTLLSSTTNKSELPLNQSTPRGANDDNNSGLSRAETPPSAGTARPASKKKSVSKQDSELVDFEKYMADNAAYQNKSLAAREKQDKSKTKNEKKQRKQERKMKKVALAYKKPKLRIKDERLQIVKMEAQSKKRKLEMEEVQAQITFMKDLKDLGHTEDQIAKFLDDQFGHQGERCHQRLTSGSTSGKDGEDTDGESKLEEALLHTLQYIPYGILSLKLSKLPGNPRTQLHSTYALAYFDNPPVPSCQSASQRPGQRRAGDKRRFSTPTHTQTTWGQDLTVPPRAVLGSKGKIC</sequence>
<feature type="region of interest" description="Disordered" evidence="1">
    <location>
        <begin position="93"/>
        <end position="124"/>
    </location>
</feature>
<feature type="compositionally biased region" description="Polar residues" evidence="1">
    <location>
        <begin position="17"/>
        <end position="51"/>
    </location>
</feature>
<organism evidence="2 3">
    <name type="scientific">Puccinia coronata f. sp. avenae</name>
    <dbReference type="NCBI Taxonomy" id="200324"/>
    <lineage>
        <taxon>Eukaryota</taxon>
        <taxon>Fungi</taxon>
        <taxon>Dikarya</taxon>
        <taxon>Basidiomycota</taxon>
        <taxon>Pucciniomycotina</taxon>
        <taxon>Pucciniomycetes</taxon>
        <taxon>Pucciniales</taxon>
        <taxon>Pucciniaceae</taxon>
        <taxon>Puccinia</taxon>
    </lineage>
</organism>
<reference evidence="2 3" key="1">
    <citation type="submission" date="2017-11" db="EMBL/GenBank/DDBJ databases">
        <title>De novo assembly and phasing of dikaryotic genomes from two isolates of Puccinia coronata f. sp. avenae, the causal agent of oat crown rust.</title>
        <authorList>
            <person name="Miller M.E."/>
            <person name="Zhang Y."/>
            <person name="Omidvar V."/>
            <person name="Sperschneider J."/>
            <person name="Schwessinger B."/>
            <person name="Raley C."/>
            <person name="Palmer J.M."/>
            <person name="Garnica D."/>
            <person name="Upadhyaya N."/>
            <person name="Rathjen J."/>
            <person name="Taylor J.M."/>
            <person name="Park R.F."/>
            <person name="Dodds P.N."/>
            <person name="Hirsch C.D."/>
            <person name="Kianian S.F."/>
            <person name="Figueroa M."/>
        </authorList>
    </citation>
    <scope>NUCLEOTIDE SEQUENCE [LARGE SCALE GENOMIC DNA]</scope>
    <source>
        <strain evidence="2">12SD80</strain>
    </source>
</reference>
<feature type="compositionally biased region" description="Basic residues" evidence="1">
    <location>
        <begin position="112"/>
        <end position="124"/>
    </location>
</feature>
<dbReference type="EMBL" id="PGCI01000070">
    <property type="protein sequence ID" value="PLW43218.1"/>
    <property type="molecule type" value="Genomic_DNA"/>
</dbReference>
<comment type="caution">
    <text evidence="2">The sequence shown here is derived from an EMBL/GenBank/DDBJ whole genome shotgun (WGS) entry which is preliminary data.</text>
</comment>
<feature type="region of interest" description="Disordered" evidence="1">
    <location>
        <begin position="261"/>
        <end position="300"/>
    </location>
</feature>
<feature type="compositionally biased region" description="Polar residues" evidence="1">
    <location>
        <begin position="1"/>
        <end position="10"/>
    </location>
</feature>
<feature type="compositionally biased region" description="Basic and acidic residues" evidence="1">
    <location>
        <begin position="98"/>
        <end position="111"/>
    </location>
</feature>
<evidence type="ECO:0000313" key="3">
    <source>
        <dbReference type="Proteomes" id="UP000235392"/>
    </source>
</evidence>
<name>A0A2N5UZM3_9BASI</name>
<accession>A0A2N5UZM3</accession>
<protein>
    <submittedName>
        <fullName evidence="2">Uncharacterized protein</fullName>
    </submittedName>
</protein>
<dbReference type="Proteomes" id="UP000235392">
    <property type="component" value="Unassembled WGS sequence"/>
</dbReference>